<comment type="subunit">
    <text evidence="5">The basal body constitutes a major portion of the flagellar organelle and consists of four rings (L,P,S, and M) mounted on a central rod. The rod consists of about 26 subunits of FlgG in the distal portion, and FlgB, FlgC and FlgF are thought to build up the proximal portion of the rod with about 6 subunits each.</text>
</comment>
<dbReference type="SUPFAM" id="SSF117143">
    <property type="entry name" value="Flagellar hook protein flgE"/>
    <property type="match status" value="1"/>
</dbReference>
<dbReference type="InterPro" id="IPR037925">
    <property type="entry name" value="FlgE/F/G-like"/>
</dbReference>
<evidence type="ECO:0000256" key="7">
    <source>
        <dbReference type="RuleBase" id="RU362116"/>
    </source>
</evidence>
<evidence type="ECO:0000256" key="4">
    <source>
        <dbReference type="ARBA" id="ARBA00023143"/>
    </source>
</evidence>
<evidence type="ECO:0000259" key="9">
    <source>
        <dbReference type="Pfam" id="PF06429"/>
    </source>
</evidence>
<evidence type="ECO:0000256" key="3">
    <source>
        <dbReference type="ARBA" id="ARBA00017948"/>
    </source>
</evidence>
<keyword evidence="4 7" id="KW-0975">Bacterial flagellum</keyword>
<proteinExistence type="inferred from homology"/>
<dbReference type="NCBIfam" id="TIGR03506">
    <property type="entry name" value="FlgEFG_subfam"/>
    <property type="match status" value="2"/>
</dbReference>
<dbReference type="InterPro" id="IPR012834">
    <property type="entry name" value="FlgG_G_neg"/>
</dbReference>
<organism evidence="11 12">
    <name type="scientific">Candidatus Geothrix odensensis</name>
    <dbReference type="NCBI Taxonomy" id="2954440"/>
    <lineage>
        <taxon>Bacteria</taxon>
        <taxon>Pseudomonadati</taxon>
        <taxon>Acidobacteriota</taxon>
        <taxon>Holophagae</taxon>
        <taxon>Holophagales</taxon>
        <taxon>Holophagaceae</taxon>
        <taxon>Geothrix</taxon>
    </lineage>
</organism>
<evidence type="ECO:0000313" key="12">
    <source>
        <dbReference type="Proteomes" id="UP000709959"/>
    </source>
</evidence>
<comment type="similarity">
    <text evidence="2 7">Belongs to the flagella basal body rod proteins family.</text>
</comment>
<dbReference type="PROSITE" id="PS00588">
    <property type="entry name" value="FLAGELLA_BB_ROD"/>
    <property type="match status" value="1"/>
</dbReference>
<reference evidence="11 12" key="1">
    <citation type="submission" date="2020-10" db="EMBL/GenBank/DDBJ databases">
        <title>Connecting structure to function with the recovery of over 1000 high-quality activated sludge metagenome-assembled genomes encoding full-length rRNA genes using long-read sequencing.</title>
        <authorList>
            <person name="Singleton C.M."/>
            <person name="Petriglieri F."/>
            <person name="Kristensen J.M."/>
            <person name="Kirkegaard R.H."/>
            <person name="Michaelsen T.Y."/>
            <person name="Andersen M.H."/>
            <person name="Karst S.M."/>
            <person name="Dueholm M.S."/>
            <person name="Nielsen P.H."/>
            <person name="Albertsen M."/>
        </authorList>
    </citation>
    <scope>NUCLEOTIDE SEQUENCE [LARGE SCALE GENOMIC DNA]</scope>
    <source>
        <strain evidence="11">OdNE_18-Q3-R46-58_MAXAC.008</strain>
    </source>
</reference>
<dbReference type="NCBIfam" id="TIGR02488">
    <property type="entry name" value="flgG_G_neg"/>
    <property type="match status" value="1"/>
</dbReference>
<evidence type="ECO:0000256" key="5">
    <source>
        <dbReference type="ARBA" id="ARBA00025933"/>
    </source>
</evidence>
<dbReference type="AlphaFoldDB" id="A0A936K5M2"/>
<gene>
    <name evidence="11" type="primary">flgG</name>
    <name evidence="11" type="ORF">IPN91_08425</name>
</gene>
<feature type="domain" description="Flagellar basal body rod protein N-terminal" evidence="8">
    <location>
        <begin position="8"/>
        <end position="35"/>
    </location>
</feature>
<dbReference type="PANTHER" id="PTHR30435:SF19">
    <property type="entry name" value="FLAGELLAR BASAL-BODY ROD PROTEIN FLGG"/>
    <property type="match status" value="1"/>
</dbReference>
<keyword evidence="11" id="KW-0969">Cilium</keyword>
<dbReference type="PANTHER" id="PTHR30435">
    <property type="entry name" value="FLAGELLAR PROTEIN"/>
    <property type="match status" value="1"/>
</dbReference>
<evidence type="ECO:0000256" key="6">
    <source>
        <dbReference type="NCBIfam" id="TIGR02488"/>
    </source>
</evidence>
<evidence type="ECO:0000259" key="10">
    <source>
        <dbReference type="Pfam" id="PF22692"/>
    </source>
</evidence>
<dbReference type="InterPro" id="IPR019776">
    <property type="entry name" value="Flagellar_basal_body_rod_CS"/>
</dbReference>
<comment type="caution">
    <text evidence="11">The sequence shown here is derived from an EMBL/GenBank/DDBJ whole genome shotgun (WGS) entry which is preliminary data.</text>
</comment>
<sequence length="262" mass="28034">MMRAMWSAAAGMNVQQFNMDTISNNLANVNTTGFKKARAEFQDLLYQTVNLAGSSSSTSTTIPAGIQLGHGAKLQSLMRQYSTGNMRQTTNRFDMAIEGDGFFRVTTPDGTLAYTRDGGFTTDQNGALVNSAGYLLDPQITIPQDTLSVTIAPDGTVSVTQTGQTQPQQVGQITISHFVNPTGLNQLGRNLVQPTLASGEAIDGTPGTDGLGTINQGFLEVSNVDVAEEMVNMIIGQRAYEANSKTIQTVDNMLSLVNNLKR</sequence>
<feature type="domain" description="Flagellar basal-body/hook protein C-terminal" evidence="9">
    <location>
        <begin position="216"/>
        <end position="260"/>
    </location>
</feature>
<feature type="domain" description="Flagellar hook protein FlgE/F/G-like D1" evidence="10">
    <location>
        <begin position="96"/>
        <end position="159"/>
    </location>
</feature>
<protein>
    <recommendedName>
        <fullName evidence="3 6">Flagellar basal-body rod protein FlgG</fullName>
    </recommendedName>
</protein>
<evidence type="ECO:0000256" key="1">
    <source>
        <dbReference type="ARBA" id="ARBA00004117"/>
    </source>
</evidence>
<accession>A0A936K5M2</accession>
<dbReference type="InterPro" id="IPR020013">
    <property type="entry name" value="Flagellar_FlgE/F/G"/>
</dbReference>
<evidence type="ECO:0000313" key="11">
    <source>
        <dbReference type="EMBL" id="MBK8572658.1"/>
    </source>
</evidence>
<dbReference type="Proteomes" id="UP000709959">
    <property type="component" value="Unassembled WGS sequence"/>
</dbReference>
<evidence type="ECO:0000256" key="2">
    <source>
        <dbReference type="ARBA" id="ARBA00009677"/>
    </source>
</evidence>
<comment type="subcellular location">
    <subcellularLocation>
        <location evidence="1 7">Bacterial flagellum basal body</location>
    </subcellularLocation>
</comment>
<keyword evidence="11" id="KW-0966">Cell projection</keyword>
<dbReference type="InterPro" id="IPR010930">
    <property type="entry name" value="Flg_bb/hook_C_dom"/>
</dbReference>
<evidence type="ECO:0000259" key="8">
    <source>
        <dbReference type="Pfam" id="PF00460"/>
    </source>
</evidence>
<dbReference type="Pfam" id="PF22692">
    <property type="entry name" value="LlgE_F_G_D1"/>
    <property type="match status" value="1"/>
</dbReference>
<name>A0A936K5M2_9BACT</name>
<dbReference type="InterPro" id="IPR001444">
    <property type="entry name" value="Flag_bb_rod_N"/>
</dbReference>
<keyword evidence="11" id="KW-0282">Flagellum</keyword>
<dbReference type="EMBL" id="JADKCH010000007">
    <property type="protein sequence ID" value="MBK8572658.1"/>
    <property type="molecule type" value="Genomic_DNA"/>
</dbReference>
<dbReference type="Pfam" id="PF00460">
    <property type="entry name" value="Flg_bb_rod"/>
    <property type="match status" value="1"/>
</dbReference>
<dbReference type="GO" id="GO:0071978">
    <property type="term" value="P:bacterial-type flagellum-dependent swarming motility"/>
    <property type="evidence" value="ECO:0007669"/>
    <property type="project" value="TreeGrafter"/>
</dbReference>
<dbReference type="InterPro" id="IPR053967">
    <property type="entry name" value="LlgE_F_G-like_D1"/>
</dbReference>
<dbReference type="GO" id="GO:0009426">
    <property type="term" value="C:bacterial-type flagellum basal body, distal rod"/>
    <property type="evidence" value="ECO:0007669"/>
    <property type="project" value="UniProtKB-UniRule"/>
</dbReference>
<dbReference type="Pfam" id="PF06429">
    <property type="entry name" value="Flg_bbr_C"/>
    <property type="match status" value="1"/>
</dbReference>